<gene>
    <name evidence="1" type="ordered locus">Mhun_2824</name>
</gene>
<dbReference type="OrthoDB" id="117608at2157"/>
<dbReference type="InParanoid" id="Q2FU78"/>
<reference evidence="2" key="1">
    <citation type="journal article" date="2016" name="Stand. Genomic Sci.">
        <title>Complete genome sequence of Methanospirillum hungatei type strain JF1.</title>
        <authorList>
            <person name="Gunsalus R.P."/>
            <person name="Cook L.E."/>
            <person name="Crable B."/>
            <person name="Rohlin L."/>
            <person name="McDonald E."/>
            <person name="Mouttaki H."/>
            <person name="Sieber J.R."/>
            <person name="Poweleit N."/>
            <person name="Zhou H."/>
            <person name="Lapidus A.L."/>
            <person name="Daligault H.E."/>
            <person name="Land M."/>
            <person name="Gilna P."/>
            <person name="Ivanova N."/>
            <person name="Kyrpides N."/>
            <person name="Culley D.E."/>
            <person name="McInerney M.J."/>
        </authorList>
    </citation>
    <scope>NUCLEOTIDE SEQUENCE [LARGE SCALE GENOMIC DNA]</scope>
    <source>
        <strain evidence="2">ATCC 27890 / DSM 864 / NBRC 100397 / JF-1</strain>
    </source>
</reference>
<protein>
    <submittedName>
        <fullName evidence="1">Uncharacterized protein</fullName>
    </submittedName>
</protein>
<keyword evidence="2" id="KW-1185">Reference proteome</keyword>
<name>Q2FU78_METHJ</name>
<proteinExistence type="predicted"/>
<dbReference type="RefSeq" id="WP_011449770.1">
    <property type="nucleotide sequence ID" value="NC_007796.1"/>
</dbReference>
<evidence type="ECO:0000313" key="2">
    <source>
        <dbReference type="Proteomes" id="UP000001941"/>
    </source>
</evidence>
<dbReference type="HOGENOM" id="CLU_1048108_0_0_2"/>
<dbReference type="eggNOG" id="arCOG05312">
    <property type="taxonomic scope" value="Archaea"/>
</dbReference>
<dbReference type="Proteomes" id="UP000001941">
    <property type="component" value="Chromosome"/>
</dbReference>
<evidence type="ECO:0000313" key="1">
    <source>
        <dbReference type="EMBL" id="ABD42516.1"/>
    </source>
</evidence>
<dbReference type="GeneID" id="3923172"/>
<organism evidence="1 2">
    <name type="scientific">Methanospirillum hungatei JF-1 (strain ATCC 27890 / DSM 864 / NBRC 100397 / JF-1)</name>
    <dbReference type="NCBI Taxonomy" id="323259"/>
    <lineage>
        <taxon>Archaea</taxon>
        <taxon>Methanobacteriati</taxon>
        <taxon>Methanobacteriota</taxon>
        <taxon>Stenosarchaea group</taxon>
        <taxon>Methanomicrobia</taxon>
        <taxon>Methanomicrobiales</taxon>
        <taxon>Methanospirillaceae</taxon>
        <taxon>Methanospirillum</taxon>
    </lineage>
</organism>
<dbReference type="EnsemblBacteria" id="ABD42516">
    <property type="protein sequence ID" value="ABD42516"/>
    <property type="gene ID" value="Mhun_2824"/>
</dbReference>
<dbReference type="EMBL" id="CP000254">
    <property type="protein sequence ID" value="ABD42516.1"/>
    <property type="molecule type" value="Genomic_DNA"/>
</dbReference>
<dbReference type="KEGG" id="mhu:Mhun_2824"/>
<dbReference type="AlphaFoldDB" id="Q2FU78"/>
<sequence>MKKKRAFKTLSLGSDPDIPQVSLLQEFISAYRGIEADLITFQLLRSFSAQKDAKIDEIAVGGKFCRSRLEEALSWDEESGPHVIPDAMVADYELITSSGRQIRSVHESPAVLSTCPSPDDEDAYAEMFHGFRQLLRTLRDNRVSGHIIHLENSGPFDLELLSGPKNLLFMEHPALHTLEELLEHTSDLIIRAEMISHVGDLMDRYQVRNLIVCDASEPALLDALQYVDHDHLKVAGYGAGSEEEYWEKVKESAVIFE</sequence>
<accession>Q2FU78</accession>